<feature type="signal peptide" evidence="3">
    <location>
        <begin position="1"/>
        <end position="23"/>
    </location>
</feature>
<feature type="chain" id="PRO_5043025246" evidence="3">
    <location>
        <begin position="24"/>
        <end position="418"/>
    </location>
</feature>
<dbReference type="GO" id="GO:0006006">
    <property type="term" value="P:glucose metabolic process"/>
    <property type="evidence" value="ECO:0007669"/>
    <property type="project" value="UniProtKB-KW"/>
</dbReference>
<dbReference type="RefSeq" id="WP_182015521.1">
    <property type="nucleotide sequence ID" value="NZ_CP055905.1"/>
</dbReference>
<geneLocation type="plasmid" evidence="5">
    <name>prhbstw-00938_2</name>
</geneLocation>
<gene>
    <name evidence="4" type="ORF">HV331_27115</name>
</gene>
<dbReference type="AlphaFoldDB" id="A0AAP9R235"/>
<evidence type="ECO:0000256" key="2">
    <source>
        <dbReference type="ARBA" id="ARBA00022526"/>
    </source>
</evidence>
<dbReference type="Pfam" id="PF10282">
    <property type="entry name" value="Lactonase"/>
    <property type="match status" value="1"/>
</dbReference>
<dbReference type="Gene3D" id="2.130.10.10">
    <property type="entry name" value="YVTN repeat-like/Quinoprotein amine dehydrogenase"/>
    <property type="match status" value="2"/>
</dbReference>
<accession>A0AAP9R235</accession>
<keyword evidence="4" id="KW-0614">Plasmid</keyword>
<evidence type="ECO:0000313" key="4">
    <source>
        <dbReference type="EMBL" id="QMR43143.1"/>
    </source>
</evidence>
<dbReference type="GO" id="GO:0017057">
    <property type="term" value="F:6-phosphogluconolactonase activity"/>
    <property type="evidence" value="ECO:0007669"/>
    <property type="project" value="TreeGrafter"/>
</dbReference>
<dbReference type="Proteomes" id="UP000514462">
    <property type="component" value="Plasmid pRHBSTW-00938_2"/>
</dbReference>
<organism evidence="4 5">
    <name type="scientific">Klebsiella aerogenes</name>
    <name type="common">Enterobacter aerogenes</name>
    <dbReference type="NCBI Taxonomy" id="548"/>
    <lineage>
        <taxon>Bacteria</taxon>
        <taxon>Pseudomonadati</taxon>
        <taxon>Pseudomonadota</taxon>
        <taxon>Gammaproteobacteria</taxon>
        <taxon>Enterobacterales</taxon>
        <taxon>Enterobacteriaceae</taxon>
        <taxon>Klebsiella/Raoultella group</taxon>
        <taxon>Klebsiella</taxon>
    </lineage>
</organism>
<protein>
    <submittedName>
        <fullName evidence="4">Beta-propeller fold lactonase family protein</fullName>
    </submittedName>
</protein>
<keyword evidence="2" id="KW-0313">Glucose metabolism</keyword>
<comment type="similarity">
    <text evidence="1">Belongs to the cycloisomerase 2 family.</text>
</comment>
<dbReference type="InterPro" id="IPR015943">
    <property type="entry name" value="WD40/YVTN_repeat-like_dom_sf"/>
</dbReference>
<dbReference type="PANTHER" id="PTHR30344:SF1">
    <property type="entry name" value="6-PHOSPHOGLUCONOLACTONASE"/>
    <property type="match status" value="1"/>
</dbReference>
<dbReference type="PANTHER" id="PTHR30344">
    <property type="entry name" value="6-PHOSPHOGLUCONOLACTONASE-RELATED"/>
    <property type="match status" value="1"/>
</dbReference>
<dbReference type="EMBL" id="CP055905">
    <property type="protein sequence ID" value="QMR43143.1"/>
    <property type="molecule type" value="Genomic_DNA"/>
</dbReference>
<keyword evidence="2" id="KW-0119">Carbohydrate metabolism</keyword>
<dbReference type="InterPro" id="IPR019405">
    <property type="entry name" value="Lactonase_7-beta_prop"/>
</dbReference>
<name>A0AAP9R235_KLEAE</name>
<dbReference type="InterPro" id="IPR050282">
    <property type="entry name" value="Cycloisomerase_2"/>
</dbReference>
<dbReference type="InterPro" id="IPR011045">
    <property type="entry name" value="N2O_reductase_N"/>
</dbReference>
<sequence>MSKNATLTCAAFLTLICTIPAMASDNTDELTGHHLYINSNDKINKIIHYAQLRDGRLLEVSRIPTGGKGTGGYKPLTGQAFASDSLVSAGALTVSPDHKWLFVVNAGDDTVSSFEIDKMGNLHLVDTQSTESAGDPSTLSFNAEKSMLYVGHTFGPDHIKIFSVKDGKLALKPGFRSVNHGKAKDRILTQVQISPDQKYLLANVLYDKRPENLNGKVSLEPANTTTKDGLVVFPVDGNGGLGEPKFFDAGGSTPFGLTFISGSDGKFVNTFDEAPGVAVLSRLNQDGSVINLSRAQVKLSVPGVDNIGACWVSMSPDGKTAFVAASDSGEVASFRINGDNLSFAKGGLGLLEKQDTSNDPSAKANGTPVGNWVSPNGYLYQLYPAAAKLIAYRINDDALERVGSYAVPLNSAEGIGGF</sequence>
<proteinExistence type="inferred from homology"/>
<dbReference type="SUPFAM" id="SSF50974">
    <property type="entry name" value="Nitrous oxide reductase, N-terminal domain"/>
    <property type="match status" value="1"/>
</dbReference>
<reference evidence="5" key="1">
    <citation type="submission" date="2020-06" db="EMBL/GenBank/DDBJ databases">
        <title>REHAB project genomes.</title>
        <authorList>
            <person name="Shaw L.P."/>
        </authorList>
    </citation>
    <scope>NUCLEOTIDE SEQUENCE [LARGE SCALE GENOMIC DNA]</scope>
    <source>
        <strain evidence="5">RHBSTW-00938</strain>
        <plasmid evidence="5">prhbstw-00938_2</plasmid>
    </source>
</reference>
<keyword evidence="3" id="KW-0732">Signal</keyword>
<evidence type="ECO:0000256" key="3">
    <source>
        <dbReference type="SAM" id="SignalP"/>
    </source>
</evidence>
<evidence type="ECO:0000313" key="5">
    <source>
        <dbReference type="Proteomes" id="UP000514462"/>
    </source>
</evidence>
<evidence type="ECO:0000256" key="1">
    <source>
        <dbReference type="ARBA" id="ARBA00005564"/>
    </source>
</evidence>